<dbReference type="InterPro" id="IPR020013">
    <property type="entry name" value="Flagellar_FlgE/F/G"/>
</dbReference>
<proteinExistence type="inferred from homology"/>
<evidence type="ECO:0000259" key="7">
    <source>
        <dbReference type="Pfam" id="PF00460"/>
    </source>
</evidence>
<evidence type="ECO:0000256" key="3">
    <source>
        <dbReference type="ARBA" id="ARBA00023143"/>
    </source>
</evidence>
<dbReference type="Pfam" id="PF00460">
    <property type="entry name" value="Flg_bb_rod"/>
    <property type="match status" value="1"/>
</dbReference>
<dbReference type="SUPFAM" id="SSF117143">
    <property type="entry name" value="Flagellar hook protein flgE"/>
    <property type="match status" value="1"/>
</dbReference>
<evidence type="ECO:0000256" key="1">
    <source>
        <dbReference type="ARBA" id="ARBA00004117"/>
    </source>
</evidence>
<gene>
    <name evidence="10" type="ORF">WNY58_15285</name>
</gene>
<feature type="domain" description="Flagellar hook protein FlgE/F/G-like D1" evidence="9">
    <location>
        <begin position="81"/>
        <end position="146"/>
    </location>
</feature>
<feature type="domain" description="Flagellar basal-body/hook protein C-terminal" evidence="8">
    <location>
        <begin position="199"/>
        <end position="242"/>
    </location>
</feature>
<dbReference type="PANTHER" id="PTHR30435">
    <property type="entry name" value="FLAGELLAR PROTEIN"/>
    <property type="match status" value="1"/>
</dbReference>
<organism evidence="10 11">
    <name type="scientific">Neptuniibacter pectenicola</name>
    <dbReference type="NCBI Taxonomy" id="1806669"/>
    <lineage>
        <taxon>Bacteria</taxon>
        <taxon>Pseudomonadati</taxon>
        <taxon>Pseudomonadota</taxon>
        <taxon>Gammaproteobacteria</taxon>
        <taxon>Oceanospirillales</taxon>
        <taxon>Oceanospirillaceae</taxon>
        <taxon>Neptuniibacter</taxon>
    </lineage>
</organism>
<sequence length="247" mass="26241">MDKVLYLAMSGARENMLAQQSYANNLANANTTGFKSDLAQARAMQVFGEGYASRVYAQTERPATDLTSGALIDTGRKLDVAIAGDGWLTIVRPDGTEGYTRAGSLQMNAANQLVTGSGLPVMGNGGIPITLPPFENIDIATNGIITIRPVGDNAVELLVADQLKLVNPDPKTLFKGTDGLMTTGAQAPLEPDPNVRLRAGYLETSNVNAVSELTGIITSSRQFEMQIKMMKTAEENSESATSILKLS</sequence>
<dbReference type="NCBIfam" id="NF009280">
    <property type="entry name" value="PRK12640.1"/>
    <property type="match status" value="1"/>
</dbReference>
<dbReference type="InterPro" id="IPR037925">
    <property type="entry name" value="FlgE/F/G-like"/>
</dbReference>
<dbReference type="RefSeq" id="WP_067986666.1">
    <property type="nucleotide sequence ID" value="NZ_CAXBCE010000053.1"/>
</dbReference>
<dbReference type="InterPro" id="IPR053967">
    <property type="entry name" value="LlgE_F_G-like_D1"/>
</dbReference>
<keyword evidence="11" id="KW-1185">Reference proteome</keyword>
<protein>
    <recommendedName>
        <fullName evidence="5 6">Flagellar basal-body rod protein FlgF</fullName>
    </recommendedName>
</protein>
<keyword evidence="3 6" id="KW-0975">Bacterial flagellum</keyword>
<keyword evidence="10" id="KW-0966">Cell projection</keyword>
<dbReference type="EMBL" id="JBBMRA010000019">
    <property type="protein sequence ID" value="MEM5537750.1"/>
    <property type="molecule type" value="Genomic_DNA"/>
</dbReference>
<evidence type="ECO:0000259" key="8">
    <source>
        <dbReference type="Pfam" id="PF06429"/>
    </source>
</evidence>
<evidence type="ECO:0000256" key="2">
    <source>
        <dbReference type="ARBA" id="ARBA00009677"/>
    </source>
</evidence>
<keyword evidence="10" id="KW-0282">Flagellum</keyword>
<comment type="subunit">
    <text evidence="4 6">The basal body constitutes a major portion of the flagellar organelle and consists of five rings (E,L,P,S, and M) mounted on a central rod. The rod consists of about 26 subunits of FlgG in the distal portion, and FlgB, FlgC and FlgF are thought to build up the proximal portion of the rod with about 6 subunits each.</text>
</comment>
<reference evidence="10 11" key="1">
    <citation type="submission" date="2024-03" db="EMBL/GenBank/DDBJ databases">
        <title>Community enrichment and isolation of bacterial strains for fucoidan degradation.</title>
        <authorList>
            <person name="Sichert A."/>
        </authorList>
    </citation>
    <scope>NUCLEOTIDE SEQUENCE [LARGE SCALE GENOMIC DNA]</scope>
    <source>
        <strain evidence="10 11">AS76</strain>
    </source>
</reference>
<dbReference type="InterPro" id="IPR001444">
    <property type="entry name" value="Flag_bb_rod_N"/>
</dbReference>
<comment type="similarity">
    <text evidence="2 6">Belongs to the flagella basal body rod proteins family.</text>
</comment>
<dbReference type="PANTHER" id="PTHR30435:SF18">
    <property type="entry name" value="FLAGELLAR BASAL-BODY ROD PROTEIN FLGF"/>
    <property type="match status" value="1"/>
</dbReference>
<name>A0ABU9TVL2_9GAMM</name>
<keyword evidence="10" id="KW-0969">Cilium</keyword>
<feature type="domain" description="Flagellar basal body rod protein N-terminal" evidence="7">
    <location>
        <begin position="5"/>
        <end position="35"/>
    </location>
</feature>
<dbReference type="NCBIfam" id="TIGR03506">
    <property type="entry name" value="FlgEFG_subfam"/>
    <property type="match status" value="1"/>
</dbReference>
<accession>A0ABU9TVL2</accession>
<dbReference type="Pfam" id="PF06429">
    <property type="entry name" value="Flg_bbr_C"/>
    <property type="match status" value="1"/>
</dbReference>
<comment type="caution">
    <text evidence="10">The sequence shown here is derived from an EMBL/GenBank/DDBJ whole genome shotgun (WGS) entry which is preliminary data.</text>
</comment>
<comment type="subcellular location">
    <subcellularLocation>
        <location evidence="1 6">Bacterial flagellum basal body</location>
    </subcellularLocation>
</comment>
<dbReference type="Proteomes" id="UP001449225">
    <property type="component" value="Unassembled WGS sequence"/>
</dbReference>
<dbReference type="Pfam" id="PF22692">
    <property type="entry name" value="LlgE_F_G_D1"/>
    <property type="match status" value="1"/>
</dbReference>
<evidence type="ECO:0000256" key="5">
    <source>
        <dbReference type="ARBA" id="ARBA00040228"/>
    </source>
</evidence>
<evidence type="ECO:0000259" key="9">
    <source>
        <dbReference type="Pfam" id="PF22692"/>
    </source>
</evidence>
<evidence type="ECO:0000256" key="6">
    <source>
        <dbReference type="RuleBase" id="RU362116"/>
    </source>
</evidence>
<evidence type="ECO:0000313" key="11">
    <source>
        <dbReference type="Proteomes" id="UP001449225"/>
    </source>
</evidence>
<evidence type="ECO:0000256" key="4">
    <source>
        <dbReference type="ARBA" id="ARBA00038560"/>
    </source>
</evidence>
<dbReference type="InterPro" id="IPR010930">
    <property type="entry name" value="Flg_bb/hook_C_dom"/>
</dbReference>
<evidence type="ECO:0000313" key="10">
    <source>
        <dbReference type="EMBL" id="MEM5537750.1"/>
    </source>
</evidence>